<dbReference type="AlphaFoldDB" id="A0A7X5HTI2"/>
<evidence type="ECO:0000313" key="3">
    <source>
        <dbReference type="Proteomes" id="UP000461585"/>
    </source>
</evidence>
<keyword evidence="1" id="KW-0175">Coiled coil</keyword>
<comment type="caution">
    <text evidence="2">The sequence shown here is derived from an EMBL/GenBank/DDBJ whole genome shotgun (WGS) entry which is preliminary data.</text>
</comment>
<keyword evidence="3" id="KW-1185">Reference proteome</keyword>
<evidence type="ECO:0000313" key="2">
    <source>
        <dbReference type="EMBL" id="NDL66354.1"/>
    </source>
</evidence>
<sequence length="312" mass="36267">MRALNARLNELNQKRHERDVLSKRLEQLGRQKLLLAMRLEALQNELKEEKSNLETLEKVTFSSVVNALLSGKVEKLEAEKEKVYKDQLKYEQTKDEYNQLLRELDYLSGKLREYDAVEQSYLHVVADVEKQILKYKPSEAASLRVILGEKESHEKEIRQCQEAINLATEVLSELNMTRKNLEKAKLWGDYDVSGGGTVATIQKYAYLDEAQEQLHKIQWMLRKYHNELEGLWMKRIVDMEVGSFLEVADDWIEGVFEDRSIPNAVQKLLDSLDKLIAKVLEVDEAMRKTSGEAREKLEMVDGKLETFLTDNF</sequence>
<accession>A0A7X5HTI2</accession>
<evidence type="ECO:0000256" key="1">
    <source>
        <dbReference type="SAM" id="Coils"/>
    </source>
</evidence>
<dbReference type="RefSeq" id="WP_162369085.1">
    <property type="nucleotide sequence ID" value="NZ_JAAEEH010000002.1"/>
</dbReference>
<gene>
    <name evidence="2" type="ORF">GXN74_01150</name>
</gene>
<proteinExistence type="predicted"/>
<organism evidence="2 3">
    <name type="scientific">Anaerotalea alkaliphila</name>
    <dbReference type="NCBI Taxonomy" id="2662126"/>
    <lineage>
        <taxon>Bacteria</taxon>
        <taxon>Bacillati</taxon>
        <taxon>Bacillota</taxon>
        <taxon>Clostridia</taxon>
        <taxon>Eubacteriales</taxon>
        <taxon>Anaerotalea</taxon>
    </lineage>
</organism>
<dbReference type="Proteomes" id="UP000461585">
    <property type="component" value="Unassembled WGS sequence"/>
</dbReference>
<feature type="coiled-coil region" evidence="1">
    <location>
        <begin position="150"/>
        <end position="227"/>
    </location>
</feature>
<dbReference type="EMBL" id="JAAEEH010000002">
    <property type="protein sequence ID" value="NDL66354.1"/>
    <property type="molecule type" value="Genomic_DNA"/>
</dbReference>
<reference evidence="2 3" key="1">
    <citation type="submission" date="2020-01" db="EMBL/GenBank/DDBJ databases">
        <title>Anaeroalcalibacter tamaniensis gen. nov., sp. nov., moderately halophilic strictly anaerobic fermenter bacterium from mud volcano of Taman peninsula.</title>
        <authorList>
            <person name="Frolova A."/>
            <person name="Merkel A.Y."/>
            <person name="Slobodkin A.I."/>
        </authorList>
    </citation>
    <scope>NUCLEOTIDE SEQUENCE [LARGE SCALE GENOMIC DNA]</scope>
    <source>
        <strain evidence="2 3">F-3ap</strain>
    </source>
</reference>
<protein>
    <submittedName>
        <fullName evidence="2">Uncharacterized protein</fullName>
    </submittedName>
</protein>
<feature type="coiled-coil region" evidence="1">
    <location>
        <begin position="11"/>
        <end position="110"/>
    </location>
</feature>
<name>A0A7X5HTI2_9FIRM</name>